<organism evidence="3 4">
    <name type="scientific">Dendryphion nanum</name>
    <dbReference type="NCBI Taxonomy" id="256645"/>
    <lineage>
        <taxon>Eukaryota</taxon>
        <taxon>Fungi</taxon>
        <taxon>Dikarya</taxon>
        <taxon>Ascomycota</taxon>
        <taxon>Pezizomycotina</taxon>
        <taxon>Dothideomycetes</taxon>
        <taxon>Pleosporomycetidae</taxon>
        <taxon>Pleosporales</taxon>
        <taxon>Torulaceae</taxon>
        <taxon>Dendryphion</taxon>
    </lineage>
</organism>
<feature type="transmembrane region" description="Helical" evidence="2">
    <location>
        <begin position="69"/>
        <end position="91"/>
    </location>
</feature>
<evidence type="ECO:0008006" key="5">
    <source>
        <dbReference type="Google" id="ProtNLM"/>
    </source>
</evidence>
<evidence type="ECO:0000313" key="4">
    <source>
        <dbReference type="Proteomes" id="UP000700596"/>
    </source>
</evidence>
<keyword evidence="2" id="KW-1133">Transmembrane helix</keyword>
<keyword evidence="4" id="KW-1185">Reference proteome</keyword>
<dbReference type="EMBL" id="JAGMWT010000014">
    <property type="protein sequence ID" value="KAH7116718.1"/>
    <property type="molecule type" value="Genomic_DNA"/>
</dbReference>
<feature type="region of interest" description="Disordered" evidence="1">
    <location>
        <begin position="96"/>
        <end position="115"/>
    </location>
</feature>
<dbReference type="AlphaFoldDB" id="A0A9P9ICQ0"/>
<dbReference type="Proteomes" id="UP000700596">
    <property type="component" value="Unassembled WGS sequence"/>
</dbReference>
<keyword evidence="2" id="KW-0472">Membrane</keyword>
<evidence type="ECO:0000256" key="1">
    <source>
        <dbReference type="SAM" id="MobiDB-lite"/>
    </source>
</evidence>
<reference evidence="3" key="1">
    <citation type="journal article" date="2021" name="Nat. Commun.">
        <title>Genetic determinants of endophytism in the Arabidopsis root mycobiome.</title>
        <authorList>
            <person name="Mesny F."/>
            <person name="Miyauchi S."/>
            <person name="Thiergart T."/>
            <person name="Pickel B."/>
            <person name="Atanasova L."/>
            <person name="Karlsson M."/>
            <person name="Huettel B."/>
            <person name="Barry K.W."/>
            <person name="Haridas S."/>
            <person name="Chen C."/>
            <person name="Bauer D."/>
            <person name="Andreopoulos W."/>
            <person name="Pangilinan J."/>
            <person name="LaButti K."/>
            <person name="Riley R."/>
            <person name="Lipzen A."/>
            <person name="Clum A."/>
            <person name="Drula E."/>
            <person name="Henrissat B."/>
            <person name="Kohler A."/>
            <person name="Grigoriev I.V."/>
            <person name="Martin F.M."/>
            <person name="Hacquard S."/>
        </authorList>
    </citation>
    <scope>NUCLEOTIDE SEQUENCE</scope>
    <source>
        <strain evidence="3">MPI-CAGE-CH-0243</strain>
    </source>
</reference>
<evidence type="ECO:0000313" key="3">
    <source>
        <dbReference type="EMBL" id="KAH7116718.1"/>
    </source>
</evidence>
<proteinExistence type="predicted"/>
<comment type="caution">
    <text evidence="3">The sequence shown here is derived from an EMBL/GenBank/DDBJ whole genome shotgun (WGS) entry which is preliminary data.</text>
</comment>
<dbReference type="SUPFAM" id="SSF89372">
    <property type="entry name" value="Fucose-specific lectin"/>
    <property type="match status" value="1"/>
</dbReference>
<keyword evidence="2" id="KW-0812">Transmembrane</keyword>
<name>A0A9P9ICQ0_9PLEO</name>
<gene>
    <name evidence="3" type="ORF">B0J11DRAFT_617841</name>
</gene>
<accession>A0A9P9ICQ0</accession>
<sequence length="463" mass="50899">MVNPTSAGLSEGAPPYSNLEVSPYNALEATQPYSDKFSIPQPPAVYFNQDDVPQHHIVKSPWHWRRKRILYPLLLSLVLIVAIAIIVPVILTTRNKQPSTNSNPTKPPPAVSTPITKPSTIAFRSPLTVASWIDASETDSTAYFTRLLFQNDDGYLSATTFDFNARKWTVTSRNFTRSRKGSSITMTKFPLSIWGGGVNNAEQLESFYVDEKSILQEWNWGPKYPEKDPPFGAEGSLSKSSISGSLSTSISTTWPYVFYQAPGNQLSVSEFVVKDTAAWVSKSLELNMLDSGGDIATVPTTQKLGNVSIIYRDANSNLVEVVRNTSAEAQLTSRADPPLVSSFPETAHFTTMALAPLSGSSNALQTYLLYQSPTNSTVYVRYRASVDAGWSVPKTYAAFDGADRGTHIACTTGFTWPDRSIETGERVGKCYFQVGGMVREVEIVRGKGDVEVDWSVKGWVDVI</sequence>
<dbReference type="Gene3D" id="2.120.10.70">
    <property type="entry name" value="Fucose-specific lectin"/>
    <property type="match status" value="1"/>
</dbReference>
<protein>
    <recommendedName>
        <fullName evidence="5">Fucose-specific lectin</fullName>
    </recommendedName>
</protein>
<dbReference type="OrthoDB" id="3800077at2759"/>
<evidence type="ECO:0000256" key="2">
    <source>
        <dbReference type="SAM" id="Phobius"/>
    </source>
</evidence>